<dbReference type="RefSeq" id="WP_075056669.1">
    <property type="nucleotide sequence ID" value="NZ_BMNY01000001.1"/>
</dbReference>
<organism evidence="1 2">
    <name type="scientific">Thermogymnomonas acidicola</name>
    <dbReference type="NCBI Taxonomy" id="399579"/>
    <lineage>
        <taxon>Archaea</taxon>
        <taxon>Methanobacteriati</taxon>
        <taxon>Thermoplasmatota</taxon>
        <taxon>Thermoplasmata</taxon>
        <taxon>Thermoplasmatales</taxon>
        <taxon>Thermogymnomonas</taxon>
    </lineage>
</organism>
<reference evidence="1" key="1">
    <citation type="journal article" date="2014" name="Int. J. Syst. Evol. Microbiol.">
        <title>Complete genome sequence of Corynebacterium casei LMG S-19264T (=DSM 44701T), isolated from a smear-ripened cheese.</title>
        <authorList>
            <consortium name="US DOE Joint Genome Institute (JGI-PGF)"/>
            <person name="Walter F."/>
            <person name="Albersmeier A."/>
            <person name="Kalinowski J."/>
            <person name="Ruckert C."/>
        </authorList>
    </citation>
    <scope>NUCLEOTIDE SEQUENCE</scope>
    <source>
        <strain evidence="1">JCM 13583</strain>
    </source>
</reference>
<protein>
    <submittedName>
        <fullName evidence="1">Uncharacterized protein</fullName>
    </submittedName>
</protein>
<name>A0AA37BPU3_9ARCH</name>
<accession>A0AA37BPU3</accession>
<sequence>MRREFEKCFEHLTEDEESAAECIHCLKKHGEQVLYDEKERRLKLAREAYDRRYVNAMKTISEILKVKSRQDYEEIDKKFNLTMY</sequence>
<dbReference type="Proteomes" id="UP000632195">
    <property type="component" value="Unassembled WGS sequence"/>
</dbReference>
<keyword evidence="2" id="KW-1185">Reference proteome</keyword>
<reference evidence="1" key="2">
    <citation type="submission" date="2022-09" db="EMBL/GenBank/DDBJ databases">
        <authorList>
            <person name="Sun Q."/>
            <person name="Ohkuma M."/>
        </authorList>
    </citation>
    <scope>NUCLEOTIDE SEQUENCE</scope>
    <source>
        <strain evidence="1">JCM 13583</strain>
    </source>
</reference>
<dbReference type="EMBL" id="BMNY01000001">
    <property type="protein sequence ID" value="GGM65890.1"/>
    <property type="molecule type" value="Genomic_DNA"/>
</dbReference>
<comment type="caution">
    <text evidence="1">The sequence shown here is derived from an EMBL/GenBank/DDBJ whole genome shotgun (WGS) entry which is preliminary data.</text>
</comment>
<evidence type="ECO:0000313" key="2">
    <source>
        <dbReference type="Proteomes" id="UP000632195"/>
    </source>
</evidence>
<evidence type="ECO:0000313" key="1">
    <source>
        <dbReference type="EMBL" id="GGM65890.1"/>
    </source>
</evidence>
<gene>
    <name evidence="1" type="ORF">GCM10007108_00220</name>
</gene>
<dbReference type="AlphaFoldDB" id="A0AA37BPU3"/>
<proteinExistence type="predicted"/>